<dbReference type="RefSeq" id="WP_015828910.1">
    <property type="nucleotide sequence ID" value="NC_012982.1"/>
</dbReference>
<dbReference type="HOGENOM" id="CLU_117163_0_0_5"/>
<protein>
    <recommendedName>
        <fullName evidence="1">UspA domain-containing protein</fullName>
    </recommendedName>
</protein>
<dbReference type="EMBL" id="CP001678">
    <property type="protein sequence ID" value="ACT60760.1"/>
    <property type="molecule type" value="Genomic_DNA"/>
</dbReference>
<dbReference type="SUPFAM" id="SSF52402">
    <property type="entry name" value="Adenine nucleotide alpha hydrolases-like"/>
    <property type="match status" value="1"/>
</dbReference>
<proteinExistence type="predicted"/>
<gene>
    <name evidence="2" type="ordered locus">Hbal_3092</name>
</gene>
<evidence type="ECO:0000313" key="2">
    <source>
        <dbReference type="EMBL" id="ACT60760.1"/>
    </source>
</evidence>
<organism evidence="2 3">
    <name type="scientific">Hirschia baltica (strain ATCC 49814 / DSM 5838 / IFAM 1418)</name>
    <dbReference type="NCBI Taxonomy" id="582402"/>
    <lineage>
        <taxon>Bacteria</taxon>
        <taxon>Pseudomonadati</taxon>
        <taxon>Pseudomonadota</taxon>
        <taxon>Alphaproteobacteria</taxon>
        <taxon>Hyphomonadales</taxon>
        <taxon>Hyphomonadaceae</taxon>
        <taxon>Hirschia</taxon>
    </lineage>
</organism>
<dbReference type="Gene3D" id="3.40.50.12370">
    <property type="match status" value="1"/>
</dbReference>
<evidence type="ECO:0000259" key="1">
    <source>
        <dbReference type="Pfam" id="PF00582"/>
    </source>
</evidence>
<dbReference type="Proteomes" id="UP000002745">
    <property type="component" value="Chromosome"/>
</dbReference>
<evidence type="ECO:0000313" key="3">
    <source>
        <dbReference type="Proteomes" id="UP000002745"/>
    </source>
</evidence>
<sequence>MQIETAQNQSGLDEIALMEPDTGMALTRKFLTLADDTQECFSAILFAAMRAKRVGAGLVIMRAVQVSGMGHWRGLDEDMRTEAMDNALAEVKSIARLIKDRIDIEAEIIVEIGKPEQAISRITNKDKTIKVIVLGSGSGRAGPGPLVSRIGRGKALTERPVAITIIPGNLTDDELDEMGGASH</sequence>
<accession>C6XIF3</accession>
<dbReference type="KEGG" id="hba:Hbal_3092"/>
<feature type="domain" description="UspA" evidence="1">
    <location>
        <begin position="28"/>
        <end position="138"/>
    </location>
</feature>
<dbReference type="eggNOG" id="COG0589">
    <property type="taxonomic scope" value="Bacteria"/>
</dbReference>
<dbReference type="InterPro" id="IPR006016">
    <property type="entry name" value="UspA"/>
</dbReference>
<dbReference type="AlphaFoldDB" id="C6XIF3"/>
<reference evidence="3" key="1">
    <citation type="journal article" date="2011" name="J. Bacteriol.">
        <title>Genome sequences of eight morphologically diverse alphaproteobacteria.</title>
        <authorList>
            <consortium name="US DOE Joint Genome Institute"/>
            <person name="Brown P.J."/>
            <person name="Kysela D.T."/>
            <person name="Buechlein A."/>
            <person name="Hemmerich C."/>
            <person name="Brun Y.V."/>
        </authorList>
    </citation>
    <scope>NUCLEOTIDE SEQUENCE [LARGE SCALE GENOMIC DNA]</scope>
    <source>
        <strain evidence="3">ATCC 49814 / DSM 5838 / IFAM 1418</strain>
    </source>
</reference>
<dbReference type="STRING" id="582402.Hbal_3092"/>
<keyword evidence="3" id="KW-1185">Reference proteome</keyword>
<name>C6XIF3_HIRBI</name>
<dbReference type="Pfam" id="PF00582">
    <property type="entry name" value="Usp"/>
    <property type="match status" value="1"/>
</dbReference>